<dbReference type="Pfam" id="PF17164">
    <property type="entry name" value="DUF5122"/>
    <property type="match status" value="7"/>
</dbReference>
<dbReference type="SMART" id="SM00736">
    <property type="entry name" value="CADG"/>
    <property type="match status" value="2"/>
</dbReference>
<keyword evidence="3" id="KW-0106">Calcium</keyword>
<dbReference type="Proteomes" id="UP000019812">
    <property type="component" value="Unassembled WGS sequence"/>
</dbReference>
<dbReference type="GO" id="GO:0005509">
    <property type="term" value="F:calcium ion binding"/>
    <property type="evidence" value="ECO:0007669"/>
    <property type="project" value="InterPro"/>
</dbReference>
<dbReference type="SUPFAM" id="SSF51120">
    <property type="entry name" value="beta-Roll"/>
    <property type="match status" value="17"/>
</dbReference>
<dbReference type="InterPro" id="IPR011049">
    <property type="entry name" value="Serralysin-like_metalloprot_C"/>
</dbReference>
<reference evidence="6 7" key="1">
    <citation type="submission" date="2014-07" db="EMBL/GenBank/DDBJ databases">
        <title>Expanding our view of genomic diversity in Candidatus Accumulibacter clades.</title>
        <authorList>
            <person name="Skennerton C.T."/>
            <person name="Barr J.J."/>
            <person name="Slater F.R."/>
            <person name="Bond P.L."/>
            <person name="Tyson G.W."/>
        </authorList>
    </citation>
    <scope>NUCLEOTIDE SEQUENCE [LARGE SCALE GENOMIC DNA]</scope>
    <source>
        <strain evidence="7">SK-01</strain>
    </source>
</reference>
<dbReference type="NCBIfam" id="TIGR02608">
    <property type="entry name" value="delta_60_rpt"/>
    <property type="match status" value="7"/>
</dbReference>
<sequence length="3743" mass="379906">MLIRVGSHPADVIHIEGFNPENALGQPTIDRFEFADGTVLSHAELLARGFDLDGTANADTITGTSVADRIAGKEGNDTLAGGGGNDTLTGGTGDDVLSGGAGDDTYVWGAGDGQDTIDNIDNAAGRIDTLRIAGTLTPADLAFVPYGNDLIVRVRDSSEQIVVRNHYTSAPIDAMAFSDGTVWDRTAIDAHVTNELSDDADIYAGTAGDDTIDGRGGNDILSGLGGNDVILGGAGNDTLNGNEGNDLLTSGAGVDTLMGGVGTDTLDGRGDAATDSLQGGGDGDIYLFGRGSGADTINEGGDAVSVDTIRVDADVSPSQLIAKRTGNDLVLQIAGTTDQLTVVGAYGAGAGTAVRIERIEFADATVWTETEIRLQVLAALATSGNDTIVGFDGDDVISGLAGSDTIYARDGNDLLLGGDANDYLYGENGDDTLDGGTSGGVSYGGLGSDTYRFGRGGGAQYFEESGENAGDIDTIVMGPGILPSDILLSREKILAEADGLRIALKLSNGTLSSDSFTSSTHFSSAGGAQRVERIVFENGTIWDQTTIIAMLDTGTDGNDTINGDRWDSVLDGRAGNDTLYGYSGNDSISGGAGTDALYGGVGNDTYRYSRGDGNDTIDETLYQNGGGTDTLAFGSGILAEDIGLYRNGSDLIVVVDNSSNQIKVAGFFTNANYQIERILFIDQSEWNAAEIALRTTVAGVPNTMTGTAGDDTFIVDNTLDTVNEAADQGTDTVLSSVSYTLGANIENLTLTGVLNIDGTGNSLRNTITGNIGNNVLRGDGSDTLIGNPGDDIYYADLGVTVVENSGEGFDTVYARAVDVYPGYTLAENVEHLVSYGSAGWKSRVSGNAGDNYIEARQGDYVDGRQGADTILFRQDLGDWTWYFPSSEILGSTAYVDDLGDRVLFADATEAARSRVISSVNNYVLNSGIGTLELNAGTPAQIGFGNGGDNILLGNDNANTLYGMDGNDTLFGGLGADDLVGGKGNDSYYLNPWRTPYNGSGTQYTYTNPVEGIDSVVELAGEGRDTVYSIYDYALPEHVEDLVLGSYQDTSSSWPVTRYASVGTGNGFANSIIGNNGDNVIDGKEGFDYMKGGGGNDTYYVDDTRDLVDESAGGGIDTVFSSVSYSLWPNIENIILTGSGADIATGNDSSNVLDGSQNSAANQLIGGLGDDTYVIGDGDTIVELSGEGSDTVVTAQSHVAENNIENVRLTGVLAVSATGDSGNNVLDGSLNSSANLLVGLGGDDTYVVGSGDVIVETVDGGIDTVVSTMATYTLQTNLENLTLGASAGAATGVGNALDNVLGGNEFDNRLDGGLGADTMRGGSGSDIYVVDNLGDVVEDDYGNDTVEASVSYTLAGNVESLVLKGNAAISGTGNALSNTLDGSQNTAANQLAGGAGNDRYILGEGDTVTESANEGTDTVVTASSFALGENIENLELLGSENVDATGNALDNSLFGNSGANLLDGSGGNDILVGLGGDDTYIVDSAADQVFEDADGGIDTVKSSVSYALSGTVENLTLTGSGAIDGTGNMFDNVLRGNAGANVLQGTWGNDTYYVGTGDVVIENVGQGTDTIVSEVAWALGSTVENLVLAGSASIDGTGNDQYNQLTGNAGNNRLDGQGGGDMMTGGLGDDIYVVDSIFDVVVESAAEGIDTVESSISLALASNVENLTLTGINAVQGTGNSLDNTLIGSLGVNYVLEGGAGNDHLSTGSGSDYLNGGTGADVMTGGAGDDSYDVDNVGDVVVEQAGGGADVVYASISYTLGTDVETLHLRGTAAIDGIGNAGANTIYGNAGNNRLDGKAGADHFYGGGGSDTYAIDNLGDVVVDGGIFDNDTIESSVDWILDSYQENLVLAGFSAINGSGNSFDNQITGNAANNLLDGGQGNDTYFFSIGGGHDTIQEAADNTSGKNNVLRLGAGIVPNDVILSRIGNDLDVATSGTSDRVTVRNFYLNNDVRNAENPIQQIVFADSTVWDLQAIQHVIFANHLPTGNVSVSGNPAQSETLSVTNTLADVDGLGVISYQWQRSADGAVWNDIDGETGNALTLAEFHVGHQIRASAIYVDGLGMQESVTSAPTSLVANVNDSPVGNVTIIGNAVRDQVLSVSSGVSDADGMGAISYRWQQSADGMAWQDIVGANTPSLALPDVLVGQRVRAVASYVDGHGTSESVVSDAKLVLAAMNHAPIFLGGTGRPGVVVTDAGTTDDWASAVDIQADGKFVVSGKSLDSNGYPDFTLYRYNADGSLDNTFNGTGKVTTAVGPYYDSACGVRVLQDGKIVVGGFSSQGLIDFAIVRYNADGSLDTSFGGDGVVTTDINTWWDQAYAMTVQADGKIILGGMASGVPSNFQSFALVRYNVDGTLDTSFNGSGKVMTSIGYETQSLNAVKVQADGKILAAGYAMSQGPGYDLVLLRYNTNGSLDTTFAQDGVAVYDGGASDIANALAIQSDGKILVVGSSSNYACLFRYNTNGTLDTTFGSGGKQTLTVGPWENGDCLSVLPSGKILVAGHRYNGVTDSDIAVARYNQDGSLDGTFGDGGITSVSISNTADAASALRVLPDGRFVIVGGRYSDDWSNRDIAVARFNADGTLDSTFGSSGLLADWSIDKGSALEFTVPEGMFSDIDAGDVLAYGATLSNGMPLPNWLTFNGATRTFSGTPTNADVGTIGIRVSATDIAGATAYSNVFTVSIAFVNSAPGGEVAINGSATQNQTLTADNALTDDDGLGAMNYQWESSADGSSWGNVSGATASQITLTEALVGKKLRVVVSYTDGYGTAESVTSAATSAVANVNDAPILVSPLSDQLATESVPFSATLPAGAFADVDLGDVLTYTATQADGSALPAWLSFDATTRAFSGTPAAGGVLSIRVTATDTGGLSASDVFNITIDSYNKTLTGTANADTLTGGVGNDTLYGLGGNDVLNGQGGNDTLDGGAGNDTMAGAAGDDTYLVDSASDVVTEAAGAGIDLVQSSITLTLASNVENLTLTGSAAINGTGNTLANVLTGNSGNNTLSGAAGNDTMIGGTGNDTYVVDAAGDMVVENVGEGTDLVQSSVTYTLAANIENLTLTGTSAINGTGNDLANLLTGNSGNNTLNGGAGADTLIGGAGNDTYGVGDAGDVITEGSNAGTDLVQSSVTYSLAANVENLTLTGTADINSTGNTLANTLTGNSGNNVLDGGSGADTLIGGAGNDTYIVDNTTDVVTEGSGAGTDLVQSSVTYTLASNVENLTLTGTGTINGTGNTLNNVLTGNAGANTLNGGTGADTMAGGAGNDLYVVDHAGDVVTENAGEGTDTVQAGMTHTLGSNLENLTLSGSAAINGTGNTLDNLIIGNSAQNTLSGGSGADTMQGGAGDDTYVVDHTAEVVTEAGNAGTDLVQSSVTHTLSANVENLTLTGSNAINGTGNELNNVLTGNSVANSLTGGAGNDSLNGGAGADTMLGGLGDDVYTVDNSADVVTENAGEGIDLVNSSLTLTLATHVEALALSGSSALNGTGNALDNLLRGNAGANTLNGDTGNDLLEGGGSNDTLTDTAGTALFNGGTGTDILTGGAAAEIYLGGLGNDTYTTAGDNDILLFNKGDGQDTFAAGGTGSDTLSLGGGIDYADLSFSKSSNDLVLKTGGTDQITFKNWYATTPSKPVLNLQMIAEAMAGFTQGGSDPLKDQKVENFNFAGLVGAFDAARVANPGLTSWALTNALANFQLAGSDTAAIGGDLAYQYGKNGTLAGIGLTSAQQVIGDAGFGTQAQTLRPLATIQEGALRLS</sequence>
<comment type="subcellular location">
    <subcellularLocation>
        <location evidence="1">Secreted</location>
    </subcellularLocation>
</comment>
<dbReference type="InterPro" id="IPR013783">
    <property type="entry name" value="Ig-like_fold"/>
</dbReference>
<gene>
    <name evidence="6" type="primary">cya_3</name>
    <name evidence="6" type="ORF">CAPSK01_003247</name>
</gene>
<dbReference type="SUPFAM" id="SSF49313">
    <property type="entry name" value="Cadherin-like"/>
    <property type="match status" value="2"/>
</dbReference>
<evidence type="ECO:0000256" key="4">
    <source>
        <dbReference type="SAM" id="MobiDB-lite"/>
    </source>
</evidence>
<dbReference type="InterPro" id="IPR006644">
    <property type="entry name" value="Cadg"/>
</dbReference>
<dbReference type="GO" id="GO:0005576">
    <property type="term" value="C:extracellular region"/>
    <property type="evidence" value="ECO:0007669"/>
    <property type="project" value="UniProtKB-SubCell"/>
</dbReference>
<evidence type="ECO:0000313" key="7">
    <source>
        <dbReference type="Proteomes" id="UP000019812"/>
    </source>
</evidence>
<dbReference type="GO" id="GO:0016020">
    <property type="term" value="C:membrane"/>
    <property type="evidence" value="ECO:0007669"/>
    <property type="project" value="InterPro"/>
</dbReference>
<feature type="region of interest" description="Disordered" evidence="4">
    <location>
        <begin position="74"/>
        <end position="96"/>
    </location>
</feature>
<proteinExistence type="predicted"/>
<dbReference type="InterPro" id="IPR013431">
    <property type="entry name" value="Delta_60_rpt"/>
</dbReference>
<dbReference type="Gene3D" id="2.150.10.10">
    <property type="entry name" value="Serralysin-like metalloprotease, C-terminal"/>
    <property type="match status" value="16"/>
</dbReference>
<evidence type="ECO:0000256" key="1">
    <source>
        <dbReference type="ARBA" id="ARBA00004613"/>
    </source>
</evidence>
<dbReference type="PANTHER" id="PTHR38340:SF1">
    <property type="entry name" value="S-LAYER PROTEIN"/>
    <property type="match status" value="1"/>
</dbReference>
<protein>
    <submittedName>
        <fullName evidence="6">Cyclolysin</fullName>
    </submittedName>
</protein>
<accession>A0A084XXY5</accession>
<feature type="compositionally biased region" description="Gly residues" evidence="4">
    <location>
        <begin position="80"/>
        <end position="93"/>
    </location>
</feature>
<dbReference type="SUPFAM" id="SSF75011">
    <property type="entry name" value="3-carboxy-cis,cis-mucoante lactonizing enzyme"/>
    <property type="match status" value="1"/>
</dbReference>
<dbReference type="Pfam" id="PF05345">
    <property type="entry name" value="He_PIG"/>
    <property type="match status" value="2"/>
</dbReference>
<dbReference type="PROSITE" id="PS00330">
    <property type="entry name" value="HEMOLYSIN_CALCIUM"/>
    <property type="match status" value="8"/>
</dbReference>
<keyword evidence="2" id="KW-0964">Secreted</keyword>
<dbReference type="InterPro" id="IPR010566">
    <property type="entry name" value="Haemolys_ca-bd"/>
</dbReference>
<dbReference type="PANTHER" id="PTHR38340">
    <property type="entry name" value="S-LAYER PROTEIN"/>
    <property type="match status" value="1"/>
</dbReference>
<dbReference type="Pfam" id="PF06594">
    <property type="entry name" value="HCBP_related"/>
    <property type="match status" value="5"/>
</dbReference>
<feature type="domain" description="Dystroglycan-type cadherin-like" evidence="5">
    <location>
        <begin position="2578"/>
        <end position="2685"/>
    </location>
</feature>
<dbReference type="STRING" id="1457154.CAPSK01_003247"/>
<dbReference type="EMBL" id="JDSS02000030">
    <property type="protein sequence ID" value="KFB67329.1"/>
    <property type="molecule type" value="Genomic_DNA"/>
</dbReference>
<dbReference type="Gene3D" id="2.60.40.2700">
    <property type="match status" value="3"/>
</dbReference>
<dbReference type="InterPro" id="IPR001343">
    <property type="entry name" value="Hemolysn_Ca-bd"/>
</dbReference>
<dbReference type="InterPro" id="IPR050557">
    <property type="entry name" value="RTX_toxin/Mannuronan_C5-epim"/>
</dbReference>
<feature type="domain" description="Dystroglycan-type cadherin-like" evidence="5">
    <location>
        <begin position="2783"/>
        <end position="2881"/>
    </location>
</feature>
<name>A0A084XXY5_9PROT</name>
<dbReference type="InterPro" id="IPR015919">
    <property type="entry name" value="Cadherin-like_sf"/>
</dbReference>
<evidence type="ECO:0000313" key="6">
    <source>
        <dbReference type="EMBL" id="KFB67329.1"/>
    </source>
</evidence>
<comment type="caution">
    <text evidence="6">The sequence shown here is derived from an EMBL/GenBank/DDBJ whole genome shotgun (WGS) entry which is preliminary data.</text>
</comment>
<organism evidence="6 7">
    <name type="scientific">Candidatus Accumulibacter vicinus</name>
    <dbReference type="NCBI Taxonomy" id="2954382"/>
    <lineage>
        <taxon>Bacteria</taxon>
        <taxon>Pseudomonadati</taxon>
        <taxon>Pseudomonadota</taxon>
        <taxon>Betaproteobacteria</taxon>
        <taxon>Candidatus Accumulibacter</taxon>
    </lineage>
</organism>
<dbReference type="InterPro" id="IPR018511">
    <property type="entry name" value="Hemolysin-typ_Ca-bd_CS"/>
</dbReference>
<evidence type="ECO:0000256" key="3">
    <source>
        <dbReference type="ARBA" id="ARBA00022837"/>
    </source>
</evidence>
<evidence type="ECO:0000259" key="5">
    <source>
        <dbReference type="SMART" id="SM00736"/>
    </source>
</evidence>
<dbReference type="Gene3D" id="2.60.40.10">
    <property type="entry name" value="Immunoglobulins"/>
    <property type="match status" value="2"/>
</dbReference>
<dbReference type="Gene3D" id="2.80.10.50">
    <property type="match status" value="3"/>
</dbReference>
<dbReference type="PRINTS" id="PR00313">
    <property type="entry name" value="CABNDNGRPT"/>
</dbReference>
<dbReference type="Pfam" id="PF00353">
    <property type="entry name" value="HemolysinCabind"/>
    <property type="match status" value="26"/>
</dbReference>
<evidence type="ECO:0000256" key="2">
    <source>
        <dbReference type="ARBA" id="ARBA00022525"/>
    </source>
</evidence>